<protein>
    <submittedName>
        <fullName evidence="2">Cellulose synthase-like protein G3</fullName>
    </submittedName>
</protein>
<feature type="transmembrane region" description="Helical" evidence="1">
    <location>
        <begin position="139"/>
        <end position="158"/>
    </location>
</feature>
<accession>A0ABD1BZG7</accession>
<keyword evidence="1" id="KW-0472">Membrane</keyword>
<keyword evidence="1" id="KW-0812">Transmembrane</keyword>
<feature type="transmembrane region" description="Helical" evidence="1">
    <location>
        <begin position="105"/>
        <end position="127"/>
    </location>
</feature>
<sequence length="159" mass="17955">MPIPTDFRRNSPSVPRQFSCSVRGFSSYLFGFIEFTLKTLNLSSHGFNLTSKANDDVQQSKRYEQEIFDFGTSSSMFLPMTTMAIVNVLALLWGLYRLLAWGEGLILELMLASFAVVNCLPIYEAMVLRKDDGKLPKRVCFLAGILTLVLIVSGYFFLK</sequence>
<dbReference type="Proteomes" id="UP001558713">
    <property type="component" value="Unassembled WGS sequence"/>
</dbReference>
<evidence type="ECO:0000256" key="1">
    <source>
        <dbReference type="SAM" id="Phobius"/>
    </source>
</evidence>
<feature type="transmembrane region" description="Helical" evidence="1">
    <location>
        <begin position="77"/>
        <end position="99"/>
    </location>
</feature>
<dbReference type="EMBL" id="JBANAX010000094">
    <property type="protein sequence ID" value="KAL1222570.1"/>
    <property type="molecule type" value="Genomic_DNA"/>
</dbReference>
<gene>
    <name evidence="2" type="ORF">V5N11_018938</name>
</gene>
<comment type="caution">
    <text evidence="2">The sequence shown here is derived from an EMBL/GenBank/DDBJ whole genome shotgun (WGS) entry which is preliminary data.</text>
</comment>
<evidence type="ECO:0000313" key="2">
    <source>
        <dbReference type="EMBL" id="KAL1222570.1"/>
    </source>
</evidence>
<reference evidence="2 3" key="1">
    <citation type="submission" date="2024-04" db="EMBL/GenBank/DDBJ databases">
        <title>Genome assembly C_amara_ONT_v2.</title>
        <authorList>
            <person name="Yant L."/>
            <person name="Moore C."/>
            <person name="Slenker M."/>
        </authorList>
    </citation>
    <scope>NUCLEOTIDE SEQUENCE [LARGE SCALE GENOMIC DNA]</scope>
    <source>
        <tissue evidence="2">Leaf</tissue>
    </source>
</reference>
<organism evidence="2 3">
    <name type="scientific">Cardamine amara subsp. amara</name>
    <dbReference type="NCBI Taxonomy" id="228776"/>
    <lineage>
        <taxon>Eukaryota</taxon>
        <taxon>Viridiplantae</taxon>
        <taxon>Streptophyta</taxon>
        <taxon>Embryophyta</taxon>
        <taxon>Tracheophyta</taxon>
        <taxon>Spermatophyta</taxon>
        <taxon>Magnoliopsida</taxon>
        <taxon>eudicotyledons</taxon>
        <taxon>Gunneridae</taxon>
        <taxon>Pentapetalae</taxon>
        <taxon>rosids</taxon>
        <taxon>malvids</taxon>
        <taxon>Brassicales</taxon>
        <taxon>Brassicaceae</taxon>
        <taxon>Cardamineae</taxon>
        <taxon>Cardamine</taxon>
    </lineage>
</organism>
<keyword evidence="1" id="KW-1133">Transmembrane helix</keyword>
<keyword evidence="3" id="KW-1185">Reference proteome</keyword>
<evidence type="ECO:0000313" key="3">
    <source>
        <dbReference type="Proteomes" id="UP001558713"/>
    </source>
</evidence>
<dbReference type="PANTHER" id="PTHR13301">
    <property type="entry name" value="X-BOX TRANSCRIPTION FACTOR-RELATED"/>
    <property type="match status" value="1"/>
</dbReference>
<name>A0ABD1BZG7_CARAN</name>
<dbReference type="AlphaFoldDB" id="A0ABD1BZG7"/>
<proteinExistence type="predicted"/>